<evidence type="ECO:0000313" key="2">
    <source>
        <dbReference type="EMBL" id="KAK4550135.1"/>
    </source>
</evidence>
<reference evidence="2 3" key="1">
    <citation type="submission" date="2021-11" db="EMBL/GenBank/DDBJ databases">
        <title>Black yeast isolated from Biological Soil Crust.</title>
        <authorList>
            <person name="Kurbessoian T."/>
        </authorList>
    </citation>
    <scope>NUCLEOTIDE SEQUENCE [LARGE SCALE GENOMIC DNA]</scope>
    <source>
        <strain evidence="2 3">CCFEE 5522</strain>
    </source>
</reference>
<feature type="region of interest" description="Disordered" evidence="1">
    <location>
        <begin position="1"/>
        <end position="70"/>
    </location>
</feature>
<feature type="compositionally biased region" description="Low complexity" evidence="1">
    <location>
        <begin position="12"/>
        <end position="23"/>
    </location>
</feature>
<dbReference type="AlphaFoldDB" id="A0AAV9JYH3"/>
<gene>
    <name evidence="2" type="ORF">LTR36_003102</name>
</gene>
<comment type="caution">
    <text evidence="2">The sequence shown here is derived from an EMBL/GenBank/DDBJ whole genome shotgun (WGS) entry which is preliminary data.</text>
</comment>
<dbReference type="Proteomes" id="UP001324427">
    <property type="component" value="Unassembled WGS sequence"/>
</dbReference>
<dbReference type="EMBL" id="JAVFHQ010000002">
    <property type="protein sequence ID" value="KAK4550135.1"/>
    <property type="molecule type" value="Genomic_DNA"/>
</dbReference>
<evidence type="ECO:0000256" key="1">
    <source>
        <dbReference type="SAM" id="MobiDB-lite"/>
    </source>
</evidence>
<evidence type="ECO:0000313" key="3">
    <source>
        <dbReference type="Proteomes" id="UP001324427"/>
    </source>
</evidence>
<keyword evidence="3" id="KW-1185">Reference proteome</keyword>
<organism evidence="2 3">
    <name type="scientific">Oleoguttula mirabilis</name>
    <dbReference type="NCBI Taxonomy" id="1507867"/>
    <lineage>
        <taxon>Eukaryota</taxon>
        <taxon>Fungi</taxon>
        <taxon>Dikarya</taxon>
        <taxon>Ascomycota</taxon>
        <taxon>Pezizomycotina</taxon>
        <taxon>Dothideomycetes</taxon>
        <taxon>Dothideomycetidae</taxon>
        <taxon>Mycosphaerellales</taxon>
        <taxon>Teratosphaeriaceae</taxon>
        <taxon>Oleoguttula</taxon>
    </lineage>
</organism>
<evidence type="ECO:0008006" key="4">
    <source>
        <dbReference type="Google" id="ProtNLM"/>
    </source>
</evidence>
<protein>
    <recommendedName>
        <fullName evidence="4">Barley leucine zipper 1</fullName>
    </recommendedName>
</protein>
<proteinExistence type="predicted"/>
<sequence>MTRDAMREQQTDDSQSQDTTSHSTIEDGDSSLDHDVTQDLTPAQQTRAARARKARTEREARMGIGGGSRG</sequence>
<accession>A0AAV9JYH3</accession>
<name>A0AAV9JYH3_9PEZI</name>
<feature type="compositionally biased region" description="Basic and acidic residues" evidence="1">
    <location>
        <begin position="1"/>
        <end position="10"/>
    </location>
</feature>